<organism evidence="2 3">
    <name type="scientific">Favolaschia claudopus</name>
    <dbReference type="NCBI Taxonomy" id="2862362"/>
    <lineage>
        <taxon>Eukaryota</taxon>
        <taxon>Fungi</taxon>
        <taxon>Dikarya</taxon>
        <taxon>Basidiomycota</taxon>
        <taxon>Agaricomycotina</taxon>
        <taxon>Agaricomycetes</taxon>
        <taxon>Agaricomycetidae</taxon>
        <taxon>Agaricales</taxon>
        <taxon>Marasmiineae</taxon>
        <taxon>Mycenaceae</taxon>
        <taxon>Favolaschia</taxon>
    </lineage>
</organism>
<keyword evidence="1" id="KW-0040">ANK repeat</keyword>
<dbReference type="PROSITE" id="PS50088">
    <property type="entry name" value="ANK_REPEAT"/>
    <property type="match status" value="1"/>
</dbReference>
<dbReference type="Proteomes" id="UP001362999">
    <property type="component" value="Unassembled WGS sequence"/>
</dbReference>
<accession>A0AAW0AYD6</accession>
<evidence type="ECO:0000313" key="3">
    <source>
        <dbReference type="Proteomes" id="UP001362999"/>
    </source>
</evidence>
<dbReference type="InterPro" id="IPR002110">
    <property type="entry name" value="Ankyrin_rpt"/>
</dbReference>
<dbReference type="EMBL" id="JAWWNJ010000047">
    <property type="protein sequence ID" value="KAK7017728.1"/>
    <property type="molecule type" value="Genomic_DNA"/>
</dbReference>
<evidence type="ECO:0000256" key="1">
    <source>
        <dbReference type="PROSITE-ProRule" id="PRU00023"/>
    </source>
</evidence>
<name>A0AAW0AYD6_9AGAR</name>
<dbReference type="PROSITE" id="PS50297">
    <property type="entry name" value="ANK_REP_REGION"/>
    <property type="match status" value="1"/>
</dbReference>
<reference evidence="2 3" key="1">
    <citation type="journal article" date="2024" name="J Genomics">
        <title>Draft genome sequencing and assembly of Favolaschia claudopus CIRM-BRFM 2984 isolated from oak limbs.</title>
        <authorList>
            <person name="Navarro D."/>
            <person name="Drula E."/>
            <person name="Chaduli D."/>
            <person name="Cazenave R."/>
            <person name="Ahrendt S."/>
            <person name="Wang J."/>
            <person name="Lipzen A."/>
            <person name="Daum C."/>
            <person name="Barry K."/>
            <person name="Grigoriev I.V."/>
            <person name="Favel A."/>
            <person name="Rosso M.N."/>
            <person name="Martin F."/>
        </authorList>
    </citation>
    <scope>NUCLEOTIDE SEQUENCE [LARGE SCALE GENOMIC DNA]</scope>
    <source>
        <strain evidence="2 3">CIRM-BRFM 2984</strain>
    </source>
</reference>
<dbReference type="SUPFAM" id="SSF48403">
    <property type="entry name" value="Ankyrin repeat"/>
    <property type="match status" value="1"/>
</dbReference>
<evidence type="ECO:0000313" key="2">
    <source>
        <dbReference type="EMBL" id="KAK7017728.1"/>
    </source>
</evidence>
<dbReference type="AlphaFoldDB" id="A0AAW0AYD6"/>
<feature type="repeat" description="ANK" evidence="1">
    <location>
        <begin position="328"/>
        <end position="354"/>
    </location>
</feature>
<dbReference type="Gene3D" id="1.25.40.20">
    <property type="entry name" value="Ankyrin repeat-containing domain"/>
    <property type="match status" value="1"/>
</dbReference>
<dbReference type="InterPro" id="IPR036770">
    <property type="entry name" value="Ankyrin_rpt-contain_sf"/>
</dbReference>
<comment type="caution">
    <text evidence="2">The sequence shown here is derived from an EMBL/GenBank/DDBJ whole genome shotgun (WGS) entry which is preliminary data.</text>
</comment>
<keyword evidence="3" id="KW-1185">Reference proteome</keyword>
<proteinExistence type="predicted"/>
<gene>
    <name evidence="2" type="ORF">R3P38DRAFT_2985123</name>
</gene>
<protein>
    <recommendedName>
        <fullName evidence="4">Ankyrin repeat protein</fullName>
    </recommendedName>
</protein>
<evidence type="ECO:0008006" key="4">
    <source>
        <dbReference type="Google" id="ProtNLM"/>
    </source>
</evidence>
<sequence length="486" mass="54964">MDPISLITSGASLVGICLTAVNTLRTIVETHKHCPKELESLISRAKTSAKGLSIQLHRLDAAKLNFSASQAEYMGQVLDEQACEMTVHELNELVWNIVIVHQKKTQPAETLEEALKKTGLATTMKWFWKKQDVDRLLTKIREHQQDIFMAVTTISMETNFDTQANVKAILEDTASFKADVEFLKATSASNTAVSTSMRASFDSIIHLTDPTRAFPEIPVYQCLTSSFSKPPTRLAPVPQPPFHGKYQARTANLRTFAPAQLGRFPFGTWHGATRSVGEVTPYQTARSELSDAAYISHSWDLHEAFRQGRQVYNQDWVNSIRLRRDAPSGYTPLHQAAWHGESREEVQRLLDLGAWRTLRTIETDETPLDIARKFQHAHLYDLLAPVIRHPIPAKTMLRLEAGLHEIIQSELSVLTEIVLPLIWFPINEEDFNSRGFLIRLDGREILVKSPHNRQFRIPENGAPFEIAEAIILDGNESKDITDVRQY</sequence>